<evidence type="ECO:0000313" key="1">
    <source>
        <dbReference type="EnsemblMetazoa" id="GMOY002039-PA"/>
    </source>
</evidence>
<keyword evidence="2" id="KW-1185">Reference proteome</keyword>
<accession>A0A1B0FEK0</accession>
<protein>
    <recommendedName>
        <fullName evidence="3">Exocyst complex component 7</fullName>
    </recommendedName>
</protein>
<dbReference type="InterPro" id="IPR016159">
    <property type="entry name" value="Cullin_repeat-like_dom_sf"/>
</dbReference>
<organism evidence="1 2">
    <name type="scientific">Glossina morsitans morsitans</name>
    <name type="common">Savannah tsetse fly</name>
    <dbReference type="NCBI Taxonomy" id="37546"/>
    <lineage>
        <taxon>Eukaryota</taxon>
        <taxon>Metazoa</taxon>
        <taxon>Ecdysozoa</taxon>
        <taxon>Arthropoda</taxon>
        <taxon>Hexapoda</taxon>
        <taxon>Insecta</taxon>
        <taxon>Pterygota</taxon>
        <taxon>Neoptera</taxon>
        <taxon>Endopterygota</taxon>
        <taxon>Diptera</taxon>
        <taxon>Brachycera</taxon>
        <taxon>Muscomorpha</taxon>
        <taxon>Hippoboscoidea</taxon>
        <taxon>Glossinidae</taxon>
        <taxon>Glossina</taxon>
    </lineage>
</organism>
<dbReference type="STRING" id="37546.A0A1B0FEK0"/>
<proteinExistence type="predicted"/>
<dbReference type="Pfam" id="PF20669">
    <property type="entry name" value="Exo70_N"/>
    <property type="match status" value="1"/>
</dbReference>
<dbReference type="EnsemblMetazoa" id="GMOY002039-RA">
    <property type="protein sequence ID" value="GMOY002039-PA"/>
    <property type="gene ID" value="GMOY002039"/>
</dbReference>
<sequence>IVCYSNVSKQLKYCRFFGLSYILQLNSIKFLKMNISSLDSSLQAHSKLEKETSNSVLLKERVEKYHDLSTQMSEILKVFEQRLGKLEQSILPVYQETEQLQKRQQNLEATLNCLETVLAHYDVSQDVCNLVHQGPNEGNVGVFLEALGRLRSAMEYFLHHNSQSVELENVTSLFNTGCESLNNHYRMLLKKNGSALKPVELLDLIYIEDDSSSDEFTSFRQLSQSTREELFTISHWLEQNLRFEYTMIYSTERGEVVLRSLQHLKDHQKSNSWGNEALVSTYMTRKQRFSKCSFVIYLVLKLIYAIIEENRSRSSDLVS</sequence>
<dbReference type="PhylomeDB" id="A0A1B0FEK0"/>
<dbReference type="VEuPathDB" id="VectorBase:GMOY002039"/>
<evidence type="ECO:0008006" key="3">
    <source>
        <dbReference type="Google" id="ProtNLM"/>
    </source>
</evidence>
<evidence type="ECO:0000313" key="2">
    <source>
        <dbReference type="Proteomes" id="UP000092444"/>
    </source>
</evidence>
<dbReference type="AlphaFoldDB" id="A0A1B0FEK0"/>
<dbReference type="Proteomes" id="UP000092444">
    <property type="component" value="Unassembled WGS sequence"/>
</dbReference>
<name>A0A1B0FEK0_GLOMM</name>
<dbReference type="EMBL" id="CCAG010013880">
    <property type="status" value="NOT_ANNOTATED_CDS"/>
    <property type="molecule type" value="Genomic_DNA"/>
</dbReference>
<reference evidence="1" key="1">
    <citation type="submission" date="2020-05" db="UniProtKB">
        <authorList>
            <consortium name="EnsemblMetazoa"/>
        </authorList>
    </citation>
    <scope>IDENTIFICATION</scope>
    <source>
        <strain evidence="1">Yale</strain>
    </source>
</reference>
<dbReference type="Gene3D" id="1.20.1280.170">
    <property type="entry name" value="Exocyst complex component Exo70"/>
    <property type="match status" value="1"/>
</dbReference>
<dbReference type="SUPFAM" id="SSF74788">
    <property type="entry name" value="Cullin repeat-like"/>
    <property type="match status" value="1"/>
</dbReference>